<dbReference type="EMBL" id="UPPP01000052">
    <property type="protein sequence ID" value="VBB05087.1"/>
    <property type="molecule type" value="Genomic_DNA"/>
</dbReference>
<reference evidence="1 2" key="1">
    <citation type="submission" date="2018-06" db="EMBL/GenBank/DDBJ databases">
        <authorList>
            <person name="Strepis N."/>
        </authorList>
    </citation>
    <scope>NUCLEOTIDE SEQUENCE [LARGE SCALE GENOMIC DNA]</scope>
    <source>
        <strain evidence="1">LUCI</strain>
    </source>
</reference>
<evidence type="ECO:0000313" key="2">
    <source>
        <dbReference type="Proteomes" id="UP000277811"/>
    </source>
</evidence>
<protein>
    <submittedName>
        <fullName evidence="1">Uncharacterized protein</fullName>
    </submittedName>
</protein>
<proteinExistence type="predicted"/>
<dbReference type="Proteomes" id="UP000277811">
    <property type="component" value="Unassembled WGS sequence"/>
</dbReference>
<keyword evidence="2" id="KW-1185">Reference proteome</keyword>
<accession>A0A498R2P3</accession>
<name>A0A498R2P3_9FIRM</name>
<gene>
    <name evidence="1" type="ORF">LUCI_0293</name>
</gene>
<organism evidence="1 2">
    <name type="scientific">Lucifera butyrica</name>
    <dbReference type="NCBI Taxonomy" id="1351585"/>
    <lineage>
        <taxon>Bacteria</taxon>
        <taxon>Bacillati</taxon>
        <taxon>Bacillota</taxon>
        <taxon>Negativicutes</taxon>
        <taxon>Veillonellales</taxon>
        <taxon>Veillonellaceae</taxon>
        <taxon>Lucifera</taxon>
    </lineage>
</organism>
<sequence length="265" mass="30328">MSLALAMIKRKRIRRCNQFNRPMLFAEKVTVCPDELRLMAGAAKRRKEELEFTAAVEECRILIHSVMSASLQGARKKSKLFASDLLAGREGCRTESFVRRIINQAEINALLQGIAFRISTRWHISRESTDAALNCCSIDPVDFPDCSRGLIRQYISTVIVTEGIANIAKKVCDESLDQFHFNWFIQKVSKELNWGMALLRIVDCHPAAQRERCIKEIEKMLDGVIFSFYDRLARNCTRQIAEVMYSAYKPARQVKKSLYLISQAV</sequence>
<evidence type="ECO:0000313" key="1">
    <source>
        <dbReference type="EMBL" id="VBB05087.1"/>
    </source>
</evidence>
<dbReference type="AlphaFoldDB" id="A0A498R2P3"/>